<dbReference type="EMBL" id="PXYV01000003">
    <property type="protein sequence ID" value="PSR23757.1"/>
    <property type="molecule type" value="Genomic_DNA"/>
</dbReference>
<proteinExistence type="predicted"/>
<comment type="caution">
    <text evidence="1">The sequence shown here is derived from an EMBL/GenBank/DDBJ whole genome shotgun (WGS) entry which is preliminary data.</text>
</comment>
<dbReference type="AlphaFoldDB" id="A0A2T2WNE6"/>
<dbReference type="Proteomes" id="UP000241848">
    <property type="component" value="Unassembled WGS sequence"/>
</dbReference>
<evidence type="ECO:0000313" key="1">
    <source>
        <dbReference type="EMBL" id="PSR23757.1"/>
    </source>
</evidence>
<sequence>MLHHRWHMLVSAGMGVCATLALEAGLVYGIGVRVVMPQSQVSVISAAMSEHLQRALPTMRGTILASLKPLMRQQVRQMVAEITVDVGGVPVRLPYTFQTKIARHIDQLLASNLDQYLAHQFYPGPIVTPRLVQQALREPLMLHIWVRTWHIPVPVTIVWRGSS</sequence>
<organism evidence="1 2">
    <name type="scientific">Sulfobacillus acidophilus</name>
    <dbReference type="NCBI Taxonomy" id="53633"/>
    <lineage>
        <taxon>Bacteria</taxon>
        <taxon>Bacillati</taxon>
        <taxon>Bacillota</taxon>
        <taxon>Clostridia</taxon>
        <taxon>Eubacteriales</taxon>
        <taxon>Clostridiales Family XVII. Incertae Sedis</taxon>
        <taxon>Sulfobacillus</taxon>
    </lineage>
</organism>
<evidence type="ECO:0000313" key="2">
    <source>
        <dbReference type="Proteomes" id="UP000241848"/>
    </source>
</evidence>
<gene>
    <name evidence="1" type="ORF">C7B45_01705</name>
</gene>
<accession>A0A2T2WNE6</accession>
<protein>
    <submittedName>
        <fullName evidence="1">Uncharacterized protein</fullName>
    </submittedName>
</protein>
<reference evidence="1 2" key="1">
    <citation type="journal article" date="2014" name="BMC Genomics">
        <title>Comparison of environmental and isolate Sulfobacillus genomes reveals diverse carbon, sulfur, nitrogen, and hydrogen metabolisms.</title>
        <authorList>
            <person name="Justice N.B."/>
            <person name="Norman A."/>
            <person name="Brown C.T."/>
            <person name="Singh A."/>
            <person name="Thomas B.C."/>
            <person name="Banfield J.F."/>
        </authorList>
    </citation>
    <scope>NUCLEOTIDE SEQUENCE [LARGE SCALE GENOMIC DNA]</scope>
    <source>
        <strain evidence="1">AMDSBA3</strain>
    </source>
</reference>
<name>A0A2T2WNE6_9FIRM</name>